<dbReference type="EMBL" id="VOIH02000006">
    <property type="protein sequence ID" value="KAF3443997.1"/>
    <property type="molecule type" value="Genomic_DNA"/>
</dbReference>
<feature type="transmembrane region" description="Helical" evidence="2">
    <location>
        <begin position="13"/>
        <end position="31"/>
    </location>
</feature>
<keyword evidence="5" id="KW-1185">Reference proteome</keyword>
<dbReference type="InterPro" id="IPR018392">
    <property type="entry name" value="LysM"/>
</dbReference>
<dbReference type="Pfam" id="PF01476">
    <property type="entry name" value="LysM"/>
    <property type="match status" value="1"/>
</dbReference>
<dbReference type="OrthoDB" id="2107166at2759"/>
<keyword evidence="2" id="KW-0812">Transmembrane</keyword>
<dbReference type="CDD" id="cd00118">
    <property type="entry name" value="LysM"/>
    <property type="match status" value="1"/>
</dbReference>
<name>A0A8K0H1L0_9ROSA</name>
<accession>A0A8K0H1L0</accession>
<sequence length="111" mass="12193">MSDPRAANSKDNSVAKAAGVIVFSGIVVSILKSLNPLNRNRNETRPLSESTQLIQMPTQLPPPKPQELTIKKPISCVDQSLPEASESSQRTVKIVKGDTLWGLSRRYGVYF</sequence>
<proteinExistence type="predicted"/>
<organism evidence="4 5">
    <name type="scientific">Rhamnella rubrinervis</name>
    <dbReference type="NCBI Taxonomy" id="2594499"/>
    <lineage>
        <taxon>Eukaryota</taxon>
        <taxon>Viridiplantae</taxon>
        <taxon>Streptophyta</taxon>
        <taxon>Embryophyta</taxon>
        <taxon>Tracheophyta</taxon>
        <taxon>Spermatophyta</taxon>
        <taxon>Magnoliopsida</taxon>
        <taxon>eudicotyledons</taxon>
        <taxon>Gunneridae</taxon>
        <taxon>Pentapetalae</taxon>
        <taxon>rosids</taxon>
        <taxon>fabids</taxon>
        <taxon>Rosales</taxon>
        <taxon>Rhamnaceae</taxon>
        <taxon>rhamnoid group</taxon>
        <taxon>Rhamneae</taxon>
        <taxon>Rhamnella</taxon>
    </lineage>
</organism>
<dbReference type="Proteomes" id="UP000796880">
    <property type="component" value="Unassembled WGS sequence"/>
</dbReference>
<evidence type="ECO:0000313" key="4">
    <source>
        <dbReference type="EMBL" id="KAF3443997.1"/>
    </source>
</evidence>
<gene>
    <name evidence="4" type="ORF">FNV43_RR13687</name>
</gene>
<evidence type="ECO:0000259" key="3">
    <source>
        <dbReference type="Pfam" id="PF01476"/>
    </source>
</evidence>
<feature type="region of interest" description="Disordered" evidence="1">
    <location>
        <begin position="38"/>
        <end position="68"/>
    </location>
</feature>
<evidence type="ECO:0000256" key="1">
    <source>
        <dbReference type="SAM" id="MobiDB-lite"/>
    </source>
</evidence>
<evidence type="ECO:0000313" key="5">
    <source>
        <dbReference type="Proteomes" id="UP000796880"/>
    </source>
</evidence>
<evidence type="ECO:0000256" key="2">
    <source>
        <dbReference type="SAM" id="Phobius"/>
    </source>
</evidence>
<dbReference type="AlphaFoldDB" id="A0A8K0H1L0"/>
<keyword evidence="2" id="KW-1133">Transmembrane helix</keyword>
<comment type="caution">
    <text evidence="4">The sequence shown here is derived from an EMBL/GenBank/DDBJ whole genome shotgun (WGS) entry which is preliminary data.</text>
</comment>
<keyword evidence="2" id="KW-0472">Membrane</keyword>
<feature type="domain" description="LysM" evidence="3">
    <location>
        <begin position="93"/>
        <end position="109"/>
    </location>
</feature>
<feature type="compositionally biased region" description="Polar residues" evidence="1">
    <location>
        <begin position="47"/>
        <end position="58"/>
    </location>
</feature>
<protein>
    <recommendedName>
        <fullName evidence="3">LysM domain-containing protein</fullName>
    </recommendedName>
</protein>
<reference evidence="4" key="1">
    <citation type="submission" date="2020-03" db="EMBL/GenBank/DDBJ databases">
        <title>A high-quality chromosome-level genome assembly of a woody plant with both climbing and erect habits, Rhamnella rubrinervis.</title>
        <authorList>
            <person name="Lu Z."/>
            <person name="Yang Y."/>
            <person name="Zhu X."/>
            <person name="Sun Y."/>
        </authorList>
    </citation>
    <scope>NUCLEOTIDE SEQUENCE</scope>
    <source>
        <strain evidence="4">BYM</strain>
        <tissue evidence="4">Leaf</tissue>
    </source>
</reference>